<evidence type="ECO:0000313" key="3">
    <source>
        <dbReference type="Proteomes" id="UP000241858"/>
    </source>
</evidence>
<dbReference type="InterPro" id="IPR029471">
    <property type="entry name" value="HNH_5"/>
</dbReference>
<sequence length="380" mass="43402">MRTCIYCREDKAENEFTLEHVLPQFIGGASAPDFLKTRDVCRSCNSNLGLFVDAGFEKDFLVHNYLKLAAHAFYDPRKPSGLPFMCMGISELQPPEMTDNEVCELWAGPLGERVYWIRTKDERLFWYSGGNPRTAKSKHSRAYFMFSENSQKDTTLTWFSFRDCFDGKKVRKVICGTVDGANPLDIGFYSPDELDKLRIKFFLDKAKSGYREKGRAAMYLHCDLRFLAKTAIGVAYCLLGSKSLTTQYSKELMKALWYRQGSELPKVNFGRSMEDNNDNLLTSMLSCDNAVTLTILPNPIGLGINFNISGTLNWVIQCALTEDISVEDKEKIGNGFVIILFKNLKRSIMLDYSDFLDYKLGNLQHDELNIIYNEMNKNNN</sequence>
<dbReference type="RefSeq" id="WP_060999119.1">
    <property type="nucleotide sequence ID" value="NZ_LNQZ01000020.1"/>
</dbReference>
<protein>
    <submittedName>
        <fullName evidence="2">HNH endonuclease</fullName>
    </submittedName>
</protein>
<dbReference type="Proteomes" id="UP000241858">
    <property type="component" value="Unassembled WGS sequence"/>
</dbReference>
<reference evidence="2 3" key="1">
    <citation type="submission" date="2018-03" db="EMBL/GenBank/DDBJ databases">
        <title>Whole genome sequencing of Histamine producing bacteria.</title>
        <authorList>
            <person name="Butler K."/>
        </authorList>
    </citation>
    <scope>NUCLEOTIDE SEQUENCE [LARGE SCALE GENOMIC DNA]</scope>
    <source>
        <strain evidence="2 3">DSM 23343</strain>
    </source>
</reference>
<gene>
    <name evidence="2" type="ORF">C0W81_18505</name>
</gene>
<keyword evidence="2" id="KW-0255">Endonuclease</keyword>
<keyword evidence="2" id="KW-0378">Hydrolase</keyword>
<dbReference type="EMBL" id="PYLY01000056">
    <property type="protein sequence ID" value="PST97989.1"/>
    <property type="molecule type" value="Genomic_DNA"/>
</dbReference>
<evidence type="ECO:0000313" key="2">
    <source>
        <dbReference type="EMBL" id="PST97989.1"/>
    </source>
</evidence>
<dbReference type="Pfam" id="PF14279">
    <property type="entry name" value="HNH_5"/>
    <property type="match status" value="1"/>
</dbReference>
<dbReference type="GO" id="GO:0004519">
    <property type="term" value="F:endonuclease activity"/>
    <property type="evidence" value="ECO:0007669"/>
    <property type="project" value="UniProtKB-KW"/>
</dbReference>
<dbReference type="AlphaFoldDB" id="A0A2T3HT97"/>
<dbReference type="OrthoDB" id="2804463at2"/>
<feature type="domain" description="HNH endonuclease 5" evidence="1">
    <location>
        <begin position="4"/>
        <end position="61"/>
    </location>
</feature>
<organism evidence="2 3">
    <name type="scientific">Photobacterium aquimaris</name>
    <dbReference type="NCBI Taxonomy" id="512643"/>
    <lineage>
        <taxon>Bacteria</taxon>
        <taxon>Pseudomonadati</taxon>
        <taxon>Pseudomonadota</taxon>
        <taxon>Gammaproteobacteria</taxon>
        <taxon>Vibrionales</taxon>
        <taxon>Vibrionaceae</taxon>
        <taxon>Photobacterium</taxon>
    </lineage>
</organism>
<dbReference type="Gene3D" id="1.10.30.50">
    <property type="match status" value="1"/>
</dbReference>
<accession>A0A2T3HT97</accession>
<name>A0A2T3HT97_9GAMM</name>
<evidence type="ECO:0000259" key="1">
    <source>
        <dbReference type="Pfam" id="PF14279"/>
    </source>
</evidence>
<keyword evidence="2" id="KW-0540">Nuclease</keyword>
<comment type="caution">
    <text evidence="2">The sequence shown here is derived from an EMBL/GenBank/DDBJ whole genome shotgun (WGS) entry which is preliminary data.</text>
</comment>
<proteinExistence type="predicted"/>